<dbReference type="EMBL" id="CACRZD030000413">
    <property type="protein sequence ID" value="CAA6675826.1"/>
    <property type="molecule type" value="Genomic_DNA"/>
</dbReference>
<keyword evidence="2" id="KW-1185">Reference proteome</keyword>
<evidence type="ECO:0000313" key="2">
    <source>
        <dbReference type="Proteomes" id="UP001189122"/>
    </source>
</evidence>
<gene>
    <name evidence="1" type="ORF">SI7747_UN022168</name>
</gene>
<sequence length="132" mass="14933">MGRRIVSSGCHLAERKNGTLWLSGSCHPTERSWMEVGHGASSSGPRSKRRLFIASGTLSRERKNGDFAALRRLSPDGEELDGGGARVRDFILRSAQQEEALHRIWYALRRWRLVSRRIVLFPTTACSSINRR</sequence>
<dbReference type="Proteomes" id="UP001189122">
    <property type="component" value="Unassembled WGS sequence"/>
</dbReference>
<protein>
    <submittedName>
        <fullName evidence="1">Uncharacterized protein</fullName>
    </submittedName>
</protein>
<reference evidence="2" key="1">
    <citation type="journal article" date="2020" name="Sci. Rep.">
        <title>Chromosome-scale genome assembly for the duckweed Spirodela intermedia, integrating cytogenetic maps, PacBio and Oxford Nanopore libraries.</title>
        <authorList>
            <person name="Hoang P.T.N."/>
            <person name="Fiebig A."/>
            <person name="Novak P."/>
            <person name="Macas J."/>
            <person name="Cao H.X."/>
            <person name="Stepanenko A."/>
            <person name="Chen G."/>
            <person name="Borisjuk N."/>
            <person name="Scholz U."/>
            <person name="Schubert I."/>
        </authorList>
    </citation>
    <scope>NUCLEOTIDE SEQUENCE [LARGE SCALE GENOMIC DNA]</scope>
</reference>
<proteinExistence type="predicted"/>
<organism evidence="1 2">
    <name type="scientific">Spirodela intermedia</name>
    <name type="common">Intermediate duckweed</name>
    <dbReference type="NCBI Taxonomy" id="51605"/>
    <lineage>
        <taxon>Eukaryota</taxon>
        <taxon>Viridiplantae</taxon>
        <taxon>Streptophyta</taxon>
        <taxon>Embryophyta</taxon>
        <taxon>Tracheophyta</taxon>
        <taxon>Spermatophyta</taxon>
        <taxon>Magnoliopsida</taxon>
        <taxon>Liliopsida</taxon>
        <taxon>Araceae</taxon>
        <taxon>Lemnoideae</taxon>
        <taxon>Spirodela</taxon>
    </lineage>
</organism>
<accession>A0ABN7EDH1</accession>
<comment type="caution">
    <text evidence="1">The sequence shown here is derived from an EMBL/GenBank/DDBJ whole genome shotgun (WGS) entry which is preliminary data.</text>
</comment>
<evidence type="ECO:0000313" key="1">
    <source>
        <dbReference type="EMBL" id="CAA6675826.1"/>
    </source>
</evidence>
<name>A0ABN7EDH1_SPIIN</name>